<dbReference type="Gene3D" id="3.40.50.150">
    <property type="entry name" value="Vaccinia Virus protein VP39"/>
    <property type="match status" value="1"/>
</dbReference>
<protein>
    <recommendedName>
        <fullName evidence="1">DNA (cytosine-5-)-methyltransferase</fullName>
        <ecNumber evidence="1">2.1.1.37</ecNumber>
    </recommendedName>
</protein>
<keyword evidence="3 6" id="KW-0808">Transferase</keyword>
<dbReference type="GO" id="GO:0003886">
    <property type="term" value="F:DNA (cytosine-5-)-methyltransferase activity"/>
    <property type="evidence" value="ECO:0007669"/>
    <property type="project" value="UniProtKB-EC"/>
</dbReference>
<dbReference type="Gene3D" id="3.90.120.10">
    <property type="entry name" value="DNA Methylase, subunit A, domain 2"/>
    <property type="match status" value="1"/>
</dbReference>
<reference evidence="7 8" key="1">
    <citation type="submission" date="2017-11" db="EMBL/GenBank/DDBJ databases">
        <title>Streptomyces carmine sp. nov., a novel actinomycete isolated from Sophora alopecuroides in Xinjiang, China.</title>
        <authorList>
            <person name="Wang Y."/>
            <person name="Luo X."/>
            <person name="Wan C."/>
            <person name="Zhang L."/>
        </authorList>
    </citation>
    <scope>NUCLEOTIDE SEQUENCE [LARGE SCALE GENOMIC DNA]</scope>
    <source>
        <strain evidence="7 8">TRM SA0054</strain>
    </source>
</reference>
<dbReference type="GO" id="GO:0044027">
    <property type="term" value="P:negative regulation of gene expression via chromosomal CpG island methylation"/>
    <property type="evidence" value="ECO:0007669"/>
    <property type="project" value="TreeGrafter"/>
</dbReference>
<organism evidence="7 8">
    <name type="scientific">Streptomyces carminius</name>
    <dbReference type="NCBI Taxonomy" id="2665496"/>
    <lineage>
        <taxon>Bacteria</taxon>
        <taxon>Bacillati</taxon>
        <taxon>Actinomycetota</taxon>
        <taxon>Actinomycetes</taxon>
        <taxon>Kitasatosporales</taxon>
        <taxon>Streptomycetaceae</taxon>
        <taxon>Streptomyces</taxon>
    </lineage>
</organism>
<evidence type="ECO:0000256" key="6">
    <source>
        <dbReference type="PROSITE-ProRule" id="PRU01016"/>
    </source>
</evidence>
<dbReference type="InterPro" id="IPR001525">
    <property type="entry name" value="C5_MeTfrase"/>
</dbReference>
<feature type="active site" evidence="6">
    <location>
        <position position="72"/>
    </location>
</feature>
<dbReference type="Pfam" id="PF00145">
    <property type="entry name" value="DNA_methylase"/>
    <property type="match status" value="2"/>
</dbReference>
<dbReference type="PROSITE" id="PS51679">
    <property type="entry name" value="SAM_MT_C5"/>
    <property type="match status" value="1"/>
</dbReference>
<evidence type="ECO:0000313" key="8">
    <source>
        <dbReference type="Proteomes" id="UP000230407"/>
    </source>
</evidence>
<dbReference type="RefSeq" id="WP_100201151.1">
    <property type="nucleotide sequence ID" value="NZ_PGGW01000018.1"/>
</dbReference>
<evidence type="ECO:0000256" key="1">
    <source>
        <dbReference type="ARBA" id="ARBA00011975"/>
    </source>
</evidence>
<keyword evidence="8" id="KW-1185">Reference proteome</keyword>
<dbReference type="EC" id="2.1.1.37" evidence="1"/>
<dbReference type="GO" id="GO:0009307">
    <property type="term" value="P:DNA restriction-modification system"/>
    <property type="evidence" value="ECO:0007669"/>
    <property type="project" value="UniProtKB-KW"/>
</dbReference>
<dbReference type="Proteomes" id="UP000230407">
    <property type="component" value="Unassembled WGS sequence"/>
</dbReference>
<dbReference type="PANTHER" id="PTHR10629">
    <property type="entry name" value="CYTOSINE-SPECIFIC METHYLTRANSFERASE"/>
    <property type="match status" value="1"/>
</dbReference>
<name>A0A2M8M4P9_9ACTN</name>
<dbReference type="AlphaFoldDB" id="A0A2M8M4P9"/>
<gene>
    <name evidence="7" type="ORF">CUT44_06215</name>
</gene>
<proteinExistence type="inferred from homology"/>
<comment type="similarity">
    <text evidence="6">Belongs to the class I-like SAM-binding methyltransferase superfamily. C5-methyltransferase family.</text>
</comment>
<evidence type="ECO:0000313" key="7">
    <source>
        <dbReference type="EMBL" id="PJE99176.1"/>
    </source>
</evidence>
<dbReference type="InterPro" id="IPR029063">
    <property type="entry name" value="SAM-dependent_MTases_sf"/>
</dbReference>
<evidence type="ECO:0000256" key="4">
    <source>
        <dbReference type="ARBA" id="ARBA00022691"/>
    </source>
</evidence>
<evidence type="ECO:0000256" key="3">
    <source>
        <dbReference type="ARBA" id="ARBA00022679"/>
    </source>
</evidence>
<dbReference type="GO" id="GO:0003677">
    <property type="term" value="F:DNA binding"/>
    <property type="evidence" value="ECO:0007669"/>
    <property type="project" value="TreeGrafter"/>
</dbReference>
<evidence type="ECO:0000256" key="5">
    <source>
        <dbReference type="ARBA" id="ARBA00022747"/>
    </source>
</evidence>
<dbReference type="PANTHER" id="PTHR10629:SF52">
    <property type="entry name" value="DNA (CYTOSINE-5)-METHYLTRANSFERASE 1"/>
    <property type="match status" value="1"/>
</dbReference>
<sequence length="371" mass="39996">MPAHRIVDLFAGPGGLDVAARWLEVPATGVELDSNACATRDAAGLATKQGDVRDFGPSDFPDATVLAGGPPCQTYTVAGNGDGRRALRQIIAFARRMAKGKAEDVAAELSEVATDQRTVLVLEPLRWALAALEDGRPYEAIVLEQVQAVLPVWEVIGAVLYEKGYSVDYGILRAEQFGVPQTRRRAVLIARRSGPANLPGVTHRWYRKGTGREEGDRRLHPWVTMGDVLERPKPFEVISNYGTGGDPKARGRRTHDQPAFTVTGKISRNRVVAPGRPDSRFSHAEAGQLQSFPVDYQWCGSDIAQQIGNAVPPVLGIHVLVAALGLGFDSRDKALKKAASQRATIIPPENDSAAFVGEFSTAERGFATEGN</sequence>
<dbReference type="PRINTS" id="PR00105">
    <property type="entry name" value="C5METTRFRASE"/>
</dbReference>
<keyword evidence="5" id="KW-0680">Restriction system</keyword>
<dbReference type="InterPro" id="IPR050390">
    <property type="entry name" value="C5-Methyltransferase"/>
</dbReference>
<keyword evidence="2 6" id="KW-0489">Methyltransferase</keyword>
<dbReference type="SUPFAM" id="SSF53335">
    <property type="entry name" value="S-adenosyl-L-methionine-dependent methyltransferases"/>
    <property type="match status" value="1"/>
</dbReference>
<accession>A0A2M8M4P9</accession>
<dbReference type="EMBL" id="PGGW01000018">
    <property type="protein sequence ID" value="PJE99176.1"/>
    <property type="molecule type" value="Genomic_DNA"/>
</dbReference>
<dbReference type="GO" id="GO:0032259">
    <property type="term" value="P:methylation"/>
    <property type="evidence" value="ECO:0007669"/>
    <property type="project" value="UniProtKB-KW"/>
</dbReference>
<keyword evidence="4 6" id="KW-0949">S-adenosyl-L-methionine</keyword>
<evidence type="ECO:0000256" key="2">
    <source>
        <dbReference type="ARBA" id="ARBA00022603"/>
    </source>
</evidence>
<comment type="caution">
    <text evidence="7">The sequence shown here is derived from an EMBL/GenBank/DDBJ whole genome shotgun (WGS) entry which is preliminary data.</text>
</comment>